<sequence length="186" mass="20489">MPAVLWAALGPTAWAGAEDAEPQPQAAPRYTVSPDQLQSAVAQRFPLRYPIPGLLNLDLRTPRLRLLSAQNRLGAEMTVDAAGPALNRSHRGTFEVDFALRYEASDRTIRAHQLRFYRLRFPSLQPGVVDMLNTYGPTLAEQSLQEVVLHQLRPQDLAMADVLGLRPGSITVTDQGLVIGFVVKPL</sequence>
<proteinExistence type="predicted"/>
<dbReference type="AlphaFoldDB" id="A0A9X4S9K6"/>
<evidence type="ECO:0008006" key="3">
    <source>
        <dbReference type="Google" id="ProtNLM"/>
    </source>
</evidence>
<dbReference type="Proteomes" id="UP001152876">
    <property type="component" value="Unassembled WGS sequence"/>
</dbReference>
<dbReference type="Gene3D" id="3.15.10.40">
    <property type="entry name" value="Uncharacterised protein PF07273, DUF1439"/>
    <property type="match status" value="1"/>
</dbReference>
<accession>A0A9X4S9K6</accession>
<gene>
    <name evidence="1" type="ORF">H010_08226</name>
</gene>
<name>A0A9X4S9K6_9BURK</name>
<organism evidence="1 2">
    <name type="scientific">Hydrogenophaga taeniospiralis CCUG 15921</name>
    <dbReference type="NCBI Taxonomy" id="1281780"/>
    <lineage>
        <taxon>Bacteria</taxon>
        <taxon>Pseudomonadati</taxon>
        <taxon>Pseudomonadota</taxon>
        <taxon>Betaproteobacteria</taxon>
        <taxon>Burkholderiales</taxon>
        <taxon>Comamonadaceae</taxon>
        <taxon>Hydrogenophaga</taxon>
    </lineage>
</organism>
<dbReference type="EMBL" id="AOGK01000005">
    <property type="protein sequence ID" value="MDG5975229.1"/>
    <property type="molecule type" value="Genomic_DNA"/>
</dbReference>
<keyword evidence="2" id="KW-1185">Reference proteome</keyword>
<reference evidence="1" key="1">
    <citation type="submission" date="2013-01" db="EMBL/GenBank/DDBJ databases">
        <title>Genome draft of Hydrogenophaga taeniospiralis 2K1.</title>
        <authorList>
            <person name="Gomila M."/>
            <person name="Lalucat J."/>
        </authorList>
    </citation>
    <scope>NUCLEOTIDE SEQUENCE</scope>
    <source>
        <strain evidence="1">CCUG 15921</strain>
    </source>
</reference>
<protein>
    <recommendedName>
        <fullName evidence="3">DUF1439 domain-containing protein</fullName>
    </recommendedName>
</protein>
<evidence type="ECO:0000313" key="2">
    <source>
        <dbReference type="Proteomes" id="UP001152876"/>
    </source>
</evidence>
<evidence type="ECO:0000313" key="1">
    <source>
        <dbReference type="EMBL" id="MDG5975229.1"/>
    </source>
</evidence>
<comment type="caution">
    <text evidence="1">The sequence shown here is derived from an EMBL/GenBank/DDBJ whole genome shotgun (WGS) entry which is preliminary data.</text>
</comment>